<dbReference type="PANTHER" id="PTHR43767">
    <property type="entry name" value="LONG-CHAIN-FATTY-ACID--COA LIGASE"/>
    <property type="match status" value="1"/>
</dbReference>
<gene>
    <name evidence="3" type="ORF">RSSM_04823</name>
</gene>
<keyword evidence="1" id="KW-0472">Membrane</keyword>
<name>M5TWU6_9BACT</name>
<proteinExistence type="predicted"/>
<dbReference type="AlphaFoldDB" id="M5TWU6"/>
<keyword evidence="4" id="KW-1185">Reference proteome</keyword>
<comment type="caution">
    <text evidence="3">The sequence shown here is derived from an EMBL/GenBank/DDBJ whole genome shotgun (WGS) entry which is preliminary data.</text>
</comment>
<evidence type="ECO:0000313" key="4">
    <source>
        <dbReference type="Proteomes" id="UP000011885"/>
    </source>
</evidence>
<accession>M5TWU6</accession>
<protein>
    <submittedName>
        <fullName evidence="3">AMP-dependent synthetase and ligase</fullName>
    </submittedName>
</protein>
<dbReference type="InterPro" id="IPR042099">
    <property type="entry name" value="ANL_N_sf"/>
</dbReference>
<dbReference type="Proteomes" id="UP000011885">
    <property type="component" value="Unassembled WGS sequence"/>
</dbReference>
<dbReference type="InterPro" id="IPR050237">
    <property type="entry name" value="ATP-dep_AMP-bd_enzyme"/>
</dbReference>
<evidence type="ECO:0000313" key="3">
    <source>
        <dbReference type="EMBL" id="EMI53682.1"/>
    </source>
</evidence>
<feature type="transmembrane region" description="Helical" evidence="1">
    <location>
        <begin position="248"/>
        <end position="269"/>
    </location>
</feature>
<dbReference type="Pfam" id="PF00501">
    <property type="entry name" value="AMP-binding"/>
    <property type="match status" value="1"/>
</dbReference>
<dbReference type="InterPro" id="IPR000873">
    <property type="entry name" value="AMP-dep_synth/lig_dom"/>
</dbReference>
<dbReference type="PANTHER" id="PTHR43767:SF1">
    <property type="entry name" value="NONRIBOSOMAL PEPTIDE SYNTHASE PES1 (EUROFUNG)-RELATED"/>
    <property type="match status" value="1"/>
</dbReference>
<organism evidence="3 4">
    <name type="scientific">Rhodopirellula sallentina SM41</name>
    <dbReference type="NCBI Taxonomy" id="1263870"/>
    <lineage>
        <taxon>Bacteria</taxon>
        <taxon>Pseudomonadati</taxon>
        <taxon>Planctomycetota</taxon>
        <taxon>Planctomycetia</taxon>
        <taxon>Pirellulales</taxon>
        <taxon>Pirellulaceae</taxon>
        <taxon>Rhodopirellula</taxon>
    </lineage>
</organism>
<evidence type="ECO:0000256" key="1">
    <source>
        <dbReference type="SAM" id="Phobius"/>
    </source>
</evidence>
<dbReference type="Gene3D" id="3.40.50.12780">
    <property type="entry name" value="N-terminal domain of ligase-like"/>
    <property type="match status" value="1"/>
</dbReference>
<keyword evidence="1" id="KW-1133">Transmembrane helix</keyword>
<dbReference type="GO" id="GO:0016874">
    <property type="term" value="F:ligase activity"/>
    <property type="evidence" value="ECO:0007669"/>
    <property type="project" value="UniProtKB-KW"/>
</dbReference>
<reference evidence="3 4" key="1">
    <citation type="journal article" date="2013" name="Mar. Genomics">
        <title>Expression of sulfatases in Rhodopirellula baltica and the diversity of sulfatases in the genus Rhodopirellula.</title>
        <authorList>
            <person name="Wegner C.E."/>
            <person name="Richter-Heitmann T."/>
            <person name="Klindworth A."/>
            <person name="Klockow C."/>
            <person name="Richter M."/>
            <person name="Achstetter T."/>
            <person name="Glockner F.O."/>
            <person name="Harder J."/>
        </authorList>
    </citation>
    <scope>NUCLEOTIDE SEQUENCE [LARGE SCALE GENOMIC DNA]</scope>
    <source>
        <strain evidence="3 4">SM41</strain>
    </source>
</reference>
<dbReference type="InterPro" id="IPR020845">
    <property type="entry name" value="AMP-binding_CS"/>
</dbReference>
<feature type="domain" description="AMP-dependent synthetase/ligase" evidence="2">
    <location>
        <begin position="23"/>
        <end position="408"/>
    </location>
</feature>
<keyword evidence="3" id="KW-0436">Ligase</keyword>
<dbReference type="EMBL" id="ANOH01000334">
    <property type="protein sequence ID" value="EMI53682.1"/>
    <property type="molecule type" value="Genomic_DNA"/>
</dbReference>
<evidence type="ECO:0000259" key="2">
    <source>
        <dbReference type="Pfam" id="PF00501"/>
    </source>
</evidence>
<feature type="non-terminal residue" evidence="3">
    <location>
        <position position="408"/>
    </location>
</feature>
<dbReference type="SUPFAM" id="SSF56801">
    <property type="entry name" value="Acetyl-CoA synthetase-like"/>
    <property type="match status" value="1"/>
</dbReference>
<dbReference type="PROSITE" id="PS00455">
    <property type="entry name" value="AMP_BINDING"/>
    <property type="match status" value="1"/>
</dbReference>
<sequence>MEPAPNANAIEHYKGLPAYGLVRHAAEVIPHRMAVVYGEKSWTYEELNFDIVRCAAMLQGYGVQPGDRVGVLLPNVPEFIVAVNAIWRAGAIVVALSPLSAANEIDKLVDETECRVIITLDMLAHLLAPSHEKLDHTFYVSIREHLPAFKQLGYLWMRQQRVGTWSLPSDTAHHWLREEIAITRREWRSVPIAPQTDAAYILPTGGTTGAPKAVTLSHENMVANAWQQLMWTDRRFAEDTMLAVLPFFHSYGVSAMVMGGAAMGATLVLHHRFNVRQAIALMVQHRPTVLHAVPAMLSAMNDRLNEYPSDLSSLKWVISGGAPLDAQIAETFSQHSDALVVEGFGLSEASPVTHVGDLFDEPCYGTIGLPLPETQCRIVDEHGGLDDLGCGVVGEMIVRGPQVMLGYW</sequence>
<keyword evidence="1" id="KW-0812">Transmembrane</keyword>